<gene>
    <name evidence="8" type="ORF">EHS25_006600</name>
</gene>
<comment type="cofactor">
    <cofactor evidence="1 6">
        <name>FAD</name>
        <dbReference type="ChEBI" id="CHEBI:57692"/>
    </cofactor>
</comment>
<dbReference type="PRINTS" id="PR00420">
    <property type="entry name" value="RNGMNOXGNASE"/>
</dbReference>
<dbReference type="GO" id="GO:0005737">
    <property type="term" value="C:cytoplasm"/>
    <property type="evidence" value="ECO:0007669"/>
    <property type="project" value="TreeGrafter"/>
</dbReference>
<dbReference type="PANTHER" id="PTHR11530:SF30">
    <property type="entry name" value="FAD DEPENDENT OXIDOREDUCTASE DOMAIN-CONTAINING PROTEIN"/>
    <property type="match status" value="1"/>
</dbReference>
<sequence length="374" mass="40756">MSPNKSYDAVVLGAGVLGLSSALELAEKGLRVVVVARDLPEDLTSTGFASPWAGANWSSFATSEAERRRDTITFRHFERLSKTMPDLVRPADSAYMWNEEGVYGEQWYQDLTPNYRFLKGDELPRGFKHGIGFHTFTLDAPRYLGYLASQVRSRGIPVIRYRVSSLDEAYSLPGIGAVDLVINATGLGARTLLGVEDSLVHPVRGQTVLVKAPHVRKNINHKDAHERPEEKCYIIPRPGPEGHVILGGVQQAGRWDTQPEPDTARRIIERALKACPELSTDGTVEGVEIVSHNVGLRPSREGGIRLELEERVIGNGTDGRLVPHGATGGRGRQVAVVHAYGIGPAGYQSSKGVGEEVADLAVGYVRRRAAKAKL</sequence>
<proteinExistence type="inferred from homology"/>
<dbReference type="STRING" id="1890683.A0A427YS95"/>
<organism evidence="8 9">
    <name type="scientific">Saitozyma podzolica</name>
    <dbReference type="NCBI Taxonomy" id="1890683"/>
    <lineage>
        <taxon>Eukaryota</taxon>
        <taxon>Fungi</taxon>
        <taxon>Dikarya</taxon>
        <taxon>Basidiomycota</taxon>
        <taxon>Agaricomycotina</taxon>
        <taxon>Tremellomycetes</taxon>
        <taxon>Tremellales</taxon>
        <taxon>Trimorphomycetaceae</taxon>
        <taxon>Saitozyma</taxon>
    </lineage>
</organism>
<keyword evidence="5" id="KW-0560">Oxidoreductase</keyword>
<evidence type="ECO:0000256" key="4">
    <source>
        <dbReference type="ARBA" id="ARBA00022827"/>
    </source>
</evidence>
<feature type="binding site" evidence="6">
    <location>
        <position position="185"/>
    </location>
    <ligand>
        <name>FAD</name>
        <dbReference type="ChEBI" id="CHEBI:57692"/>
    </ligand>
</feature>
<keyword evidence="3" id="KW-0285">Flavoprotein</keyword>
<dbReference type="Gene3D" id="3.40.50.720">
    <property type="entry name" value="NAD(P)-binding Rossmann-like Domain"/>
    <property type="match status" value="1"/>
</dbReference>
<comment type="similarity">
    <text evidence="2">Belongs to the DAMOX/DASOX family.</text>
</comment>
<feature type="binding site" evidence="6">
    <location>
        <position position="163"/>
    </location>
    <ligand>
        <name>FAD</name>
        <dbReference type="ChEBI" id="CHEBI:57692"/>
    </ligand>
</feature>
<dbReference type="EMBL" id="RSCD01000003">
    <property type="protein sequence ID" value="RSH93947.1"/>
    <property type="molecule type" value="Genomic_DNA"/>
</dbReference>
<protein>
    <recommendedName>
        <fullName evidence="7">FAD dependent oxidoreductase domain-containing protein</fullName>
    </recommendedName>
</protein>
<dbReference type="Pfam" id="PF01266">
    <property type="entry name" value="DAO"/>
    <property type="match status" value="1"/>
</dbReference>
<dbReference type="SUPFAM" id="SSF51971">
    <property type="entry name" value="Nucleotide-binding domain"/>
    <property type="match status" value="1"/>
</dbReference>
<name>A0A427YS95_9TREE</name>
<dbReference type="OrthoDB" id="2015447at2759"/>
<dbReference type="GO" id="GO:0003884">
    <property type="term" value="F:D-amino-acid oxidase activity"/>
    <property type="evidence" value="ECO:0007669"/>
    <property type="project" value="InterPro"/>
</dbReference>
<dbReference type="Gene3D" id="3.30.9.10">
    <property type="entry name" value="D-Amino Acid Oxidase, subunit A, domain 2"/>
    <property type="match status" value="1"/>
</dbReference>
<feature type="domain" description="FAD dependent oxidoreductase" evidence="7">
    <location>
        <begin position="8"/>
        <end position="360"/>
    </location>
</feature>
<dbReference type="AlphaFoldDB" id="A0A427YS95"/>
<evidence type="ECO:0000259" key="7">
    <source>
        <dbReference type="Pfam" id="PF01266"/>
    </source>
</evidence>
<evidence type="ECO:0000313" key="9">
    <source>
        <dbReference type="Proteomes" id="UP000279259"/>
    </source>
</evidence>
<dbReference type="PANTHER" id="PTHR11530">
    <property type="entry name" value="D-AMINO ACID OXIDASE"/>
    <property type="match status" value="1"/>
</dbReference>
<feature type="binding site" evidence="6">
    <location>
        <position position="297"/>
    </location>
    <ligand>
        <name>D-dopa</name>
        <dbReference type="ChEBI" id="CHEBI:149689"/>
    </ligand>
</feature>
<accession>A0A427YS95</accession>
<reference evidence="8 9" key="1">
    <citation type="submission" date="2018-11" db="EMBL/GenBank/DDBJ databases">
        <title>Genome sequence of Saitozyma podzolica DSM 27192.</title>
        <authorList>
            <person name="Aliyu H."/>
            <person name="Gorte O."/>
            <person name="Ochsenreither K."/>
        </authorList>
    </citation>
    <scope>NUCLEOTIDE SEQUENCE [LARGE SCALE GENOMIC DNA]</scope>
    <source>
        <strain evidence="8 9">DSM 27192</strain>
    </source>
</reference>
<dbReference type="InterPro" id="IPR006076">
    <property type="entry name" value="FAD-dep_OxRdtase"/>
</dbReference>
<evidence type="ECO:0000256" key="5">
    <source>
        <dbReference type="ARBA" id="ARBA00023002"/>
    </source>
</evidence>
<feature type="binding site" evidence="6">
    <location>
        <position position="233"/>
    </location>
    <ligand>
        <name>D-dopa</name>
        <dbReference type="ChEBI" id="CHEBI:149689"/>
    </ligand>
</feature>
<evidence type="ECO:0000313" key="8">
    <source>
        <dbReference type="EMBL" id="RSH93947.1"/>
    </source>
</evidence>
<dbReference type="Proteomes" id="UP000279259">
    <property type="component" value="Unassembled WGS sequence"/>
</dbReference>
<dbReference type="GO" id="GO:0071949">
    <property type="term" value="F:FAD binding"/>
    <property type="evidence" value="ECO:0007669"/>
    <property type="project" value="InterPro"/>
</dbReference>
<dbReference type="GO" id="GO:0019478">
    <property type="term" value="P:D-amino acid catabolic process"/>
    <property type="evidence" value="ECO:0007669"/>
    <property type="project" value="TreeGrafter"/>
</dbReference>
<keyword evidence="4 6" id="KW-0274">FAD</keyword>
<evidence type="ECO:0000256" key="3">
    <source>
        <dbReference type="ARBA" id="ARBA00022630"/>
    </source>
</evidence>
<keyword evidence="9" id="KW-1185">Reference proteome</keyword>
<evidence type="ECO:0000256" key="6">
    <source>
        <dbReference type="PIRSR" id="PIRSR000189-1"/>
    </source>
</evidence>
<dbReference type="SUPFAM" id="SSF54373">
    <property type="entry name" value="FAD-linked reductases, C-terminal domain"/>
    <property type="match status" value="1"/>
</dbReference>
<evidence type="ECO:0000256" key="2">
    <source>
        <dbReference type="ARBA" id="ARBA00006730"/>
    </source>
</evidence>
<evidence type="ECO:0000256" key="1">
    <source>
        <dbReference type="ARBA" id="ARBA00001974"/>
    </source>
</evidence>
<dbReference type="InterPro" id="IPR023209">
    <property type="entry name" value="DAO"/>
</dbReference>
<dbReference type="PIRSF" id="PIRSF000189">
    <property type="entry name" value="D-aa_oxidase"/>
    <property type="match status" value="1"/>
</dbReference>
<comment type="caution">
    <text evidence="8">The sequence shown here is derived from an EMBL/GenBank/DDBJ whole genome shotgun (WGS) entry which is preliminary data.</text>
</comment>